<evidence type="ECO:0000259" key="2">
    <source>
        <dbReference type="Pfam" id="PF18962"/>
    </source>
</evidence>
<evidence type="ECO:0000259" key="3">
    <source>
        <dbReference type="Pfam" id="PF22815"/>
    </source>
</evidence>
<dbReference type="Pfam" id="PF22816">
    <property type="entry name" value="CatAgl_D2"/>
    <property type="match status" value="1"/>
</dbReference>
<feature type="domain" description="CBM6/CBM35/CBM36-like 1" evidence="3">
    <location>
        <begin position="32"/>
        <end position="195"/>
    </location>
</feature>
<dbReference type="Gene3D" id="2.60.120.260">
    <property type="entry name" value="Galactose-binding domain-like"/>
    <property type="match status" value="1"/>
</dbReference>
<evidence type="ECO:0000313" key="6">
    <source>
        <dbReference type="Proteomes" id="UP000252081"/>
    </source>
</evidence>
<dbReference type="AlphaFoldDB" id="A0A366L1X0"/>
<dbReference type="InterPro" id="IPR011050">
    <property type="entry name" value="Pectin_lyase_fold/virulence"/>
</dbReference>
<dbReference type="Proteomes" id="UP000252081">
    <property type="component" value="Unassembled WGS sequence"/>
</dbReference>
<dbReference type="CDD" id="cd14490">
    <property type="entry name" value="CBM6-CBM35-CBM36_like_1"/>
    <property type="match status" value="1"/>
</dbReference>
<evidence type="ECO:0000256" key="1">
    <source>
        <dbReference type="SAM" id="SignalP"/>
    </source>
</evidence>
<evidence type="ECO:0000313" key="5">
    <source>
        <dbReference type="EMBL" id="RBQ07878.1"/>
    </source>
</evidence>
<feature type="domain" description="Secretion system C-terminal sorting" evidence="2">
    <location>
        <begin position="694"/>
        <end position="753"/>
    </location>
</feature>
<organism evidence="5 6">
    <name type="scientific">Pedobacter miscanthi</name>
    <dbReference type="NCBI Taxonomy" id="2259170"/>
    <lineage>
        <taxon>Bacteria</taxon>
        <taxon>Pseudomonadati</taxon>
        <taxon>Bacteroidota</taxon>
        <taxon>Sphingobacteriia</taxon>
        <taxon>Sphingobacteriales</taxon>
        <taxon>Sphingobacteriaceae</taxon>
        <taxon>Pedobacter</taxon>
    </lineage>
</organism>
<dbReference type="Gene3D" id="2.160.20.10">
    <property type="entry name" value="Single-stranded right-handed beta-helix, Pectin lyase-like"/>
    <property type="match status" value="1"/>
</dbReference>
<proteinExistence type="predicted"/>
<keyword evidence="1" id="KW-0732">Signal</keyword>
<comment type="caution">
    <text evidence="5">The sequence shown here is derived from an EMBL/GenBank/DDBJ whole genome shotgun (WGS) entry which is preliminary data.</text>
</comment>
<dbReference type="InterPro" id="IPR055149">
    <property type="entry name" value="Agl_cat_D2"/>
</dbReference>
<gene>
    <name evidence="5" type="ORF">DRW42_09760</name>
</gene>
<evidence type="ECO:0000259" key="4">
    <source>
        <dbReference type="Pfam" id="PF22816"/>
    </source>
</evidence>
<dbReference type="Gene3D" id="2.60.20.10">
    <property type="entry name" value="Crystallins"/>
    <property type="match status" value="1"/>
</dbReference>
<name>A0A366L1X0_9SPHI</name>
<dbReference type="InterPro" id="IPR026444">
    <property type="entry name" value="Secre_tail"/>
</dbReference>
<protein>
    <submittedName>
        <fullName evidence="5">Mycodextranase</fullName>
    </submittedName>
</protein>
<feature type="domain" description="Alpha-1,3-glucanase catalytic" evidence="4">
    <location>
        <begin position="234"/>
        <end position="451"/>
    </location>
</feature>
<dbReference type="SMART" id="SM00710">
    <property type="entry name" value="PbH1"/>
    <property type="match status" value="8"/>
</dbReference>
<reference evidence="5 6" key="1">
    <citation type="submission" date="2018-07" db="EMBL/GenBank/DDBJ databases">
        <title>A draft genome of a endophytic bacteria, a new species of Pedobacter.</title>
        <authorList>
            <person name="Zhang Z.D."/>
            <person name="Chen Z.J."/>
        </authorList>
    </citation>
    <scope>NUCLEOTIDE SEQUENCE [LARGE SCALE GENOMIC DNA]</scope>
    <source>
        <strain evidence="5 6">RS10</strain>
    </source>
</reference>
<dbReference type="InterPro" id="IPR011024">
    <property type="entry name" value="G_crystallin-like"/>
</dbReference>
<dbReference type="SUPFAM" id="SSF49695">
    <property type="entry name" value="gamma-Crystallin-like"/>
    <property type="match status" value="1"/>
</dbReference>
<dbReference type="Pfam" id="PF18962">
    <property type="entry name" value="Por_Secre_tail"/>
    <property type="match status" value="1"/>
</dbReference>
<dbReference type="NCBIfam" id="TIGR04183">
    <property type="entry name" value="Por_Secre_tail"/>
    <property type="match status" value="1"/>
</dbReference>
<dbReference type="SUPFAM" id="SSF51126">
    <property type="entry name" value="Pectin lyase-like"/>
    <property type="match status" value="1"/>
</dbReference>
<feature type="signal peptide" evidence="1">
    <location>
        <begin position="1"/>
        <end position="26"/>
    </location>
</feature>
<dbReference type="EMBL" id="QNQU01000007">
    <property type="protein sequence ID" value="RBQ07878.1"/>
    <property type="molecule type" value="Genomic_DNA"/>
</dbReference>
<accession>A0A366L1X0</accession>
<dbReference type="Pfam" id="PF22815">
    <property type="entry name" value="CatAgl_D1"/>
    <property type="match status" value="1"/>
</dbReference>
<dbReference type="InterPro" id="IPR006626">
    <property type="entry name" value="PbH1"/>
</dbReference>
<feature type="chain" id="PRO_5016753394" evidence="1">
    <location>
        <begin position="27"/>
        <end position="759"/>
    </location>
</feature>
<sequence>MKKNYLALIFIFGLLLLISMATRVSAQGATTPFKSIEAESGTLAGGATIRTMTTLPSQPTPELEASGRSFVELNSTGESVSWVNDTGISANTIVIRGSIPDAPTGFGIDASVNLYIDGVFRQAITMTSKYSWQYGVAQNWNINDPSAGTPHRFYDEFRAWITGAAIAPGSTITLKKDAANTAAFYYIDMFDLENVGAPRTQPANTLSVMDYGATSGDATDDSDAFLACIDDCERLKKGMWIPVGNFKTSKAIDASEITISGAGMWYTTLQRIIGGRHKWSLTNCTIRDVYIFGNETGRDLAHGHDYGMTVQGSAGWLVERVWVHNVGAGFWCSGTDGTIKDCRASNDWADGINLNNGSSVQANNAGLRLTCQNNYVRGCADDGIAINAGNGGGTAGNMVDTKILNNSSIATIYANGIRVAGGRNSLLQNNLITDNADLSGIVLSTFGVDANPCESVTVKNNLLIRCGGFRSAAQGAIFINDGTTGVVQENTIIDCFANKAIAIKKFNVTLTSNIVINPAATGFYIMSGATGSAVINYNTVTQLKSGQTAFKNDGTATFPSPSLTGNSWQQTATEVSFFQNTNYGGTAGQAMPVGNYTQAQLASKGVANDWASSARVPSGRRVIMYSGDNFTGTSWILTYDTPVFLNLSPNANDQMSSCKVETAPSQLAFNTFAANSNAERITPPETVTGTGIMIYPNPVSATLNIWGLKESSNVVIRDFRTGNVVLKAKTSGAVDVSKLSSGYYFINIGKDKGIKFIKD</sequence>
<dbReference type="InterPro" id="IPR033801">
    <property type="entry name" value="CBM6-CBM35-CBM36-like_1"/>
</dbReference>
<dbReference type="InterPro" id="IPR012334">
    <property type="entry name" value="Pectin_lyas_fold"/>
</dbReference>
<keyword evidence="6" id="KW-1185">Reference proteome</keyword>